<gene>
    <name evidence="1" type="ORF">H2199_007793</name>
</gene>
<proteinExistence type="predicted"/>
<dbReference type="Proteomes" id="UP001172680">
    <property type="component" value="Unassembled WGS sequence"/>
</dbReference>
<evidence type="ECO:0000313" key="2">
    <source>
        <dbReference type="Proteomes" id="UP001172680"/>
    </source>
</evidence>
<sequence>MAPDPTTWRHRGAAAGYKNGDVNFKYTSNGYRILPETDNDWPLDGSSAPQCSKVILTIDGSSVVYDQHSDMFDFYPNLRRAITPYHAELIEQGLRLKDRDKGVKALAASENAAGSSQVVGPTVEATAAGEAMAVDNASPAGEAAPAQDATPADEATPGNGATATQQANATANVATAVVPATRRPFSRCPLGEFKPERLTQLPSNVTNEEIMTFFPRSMGRAEILSRVMDKYRFNDIAMYVNGAHGHPNSIAGPVIESSNIRHAASKTKDPSKFGPWKLPPGKAADVLLTDLVHGVVRLPPKGKGDGRLTKILRRVHFFSPDATLGSIMPLVEGQGKLDAASLRKYARQLVNNGY</sequence>
<name>A0ACC2YNZ7_9PEZI</name>
<accession>A0ACC2YNZ7</accession>
<protein>
    <submittedName>
        <fullName evidence="1">Uncharacterized protein</fullName>
    </submittedName>
</protein>
<evidence type="ECO:0000313" key="1">
    <source>
        <dbReference type="EMBL" id="KAJ9636799.1"/>
    </source>
</evidence>
<dbReference type="EMBL" id="JAPDRP010000024">
    <property type="protein sequence ID" value="KAJ9636799.1"/>
    <property type="molecule type" value="Genomic_DNA"/>
</dbReference>
<keyword evidence="2" id="KW-1185">Reference proteome</keyword>
<reference evidence="1" key="1">
    <citation type="submission" date="2022-10" db="EMBL/GenBank/DDBJ databases">
        <title>Culturing micro-colonial fungi from biological soil crusts in the Mojave desert and describing Neophaeococcomyces mojavensis, and introducing the new genera and species Taxawa tesnikishii.</title>
        <authorList>
            <person name="Kurbessoian T."/>
            <person name="Stajich J.E."/>
        </authorList>
    </citation>
    <scope>NUCLEOTIDE SEQUENCE</scope>
    <source>
        <strain evidence="1">JES_115</strain>
    </source>
</reference>
<organism evidence="1 2">
    <name type="scientific">Coniosporium tulheliwenetii</name>
    <dbReference type="NCBI Taxonomy" id="3383036"/>
    <lineage>
        <taxon>Eukaryota</taxon>
        <taxon>Fungi</taxon>
        <taxon>Dikarya</taxon>
        <taxon>Ascomycota</taxon>
        <taxon>Pezizomycotina</taxon>
        <taxon>Dothideomycetes</taxon>
        <taxon>Dothideomycetes incertae sedis</taxon>
        <taxon>Coniosporium</taxon>
    </lineage>
</organism>
<comment type="caution">
    <text evidence="1">The sequence shown here is derived from an EMBL/GenBank/DDBJ whole genome shotgun (WGS) entry which is preliminary data.</text>
</comment>